<evidence type="ECO:0000256" key="2">
    <source>
        <dbReference type="SAM" id="Phobius"/>
    </source>
</evidence>
<protein>
    <recommendedName>
        <fullName evidence="3">Rhodopsin domain-containing protein</fullName>
    </recommendedName>
</protein>
<feature type="transmembrane region" description="Helical" evidence="2">
    <location>
        <begin position="163"/>
        <end position="189"/>
    </location>
</feature>
<evidence type="ECO:0000313" key="4">
    <source>
        <dbReference type="EMBL" id="OJJ40722.1"/>
    </source>
</evidence>
<feature type="transmembrane region" description="Helical" evidence="2">
    <location>
        <begin position="201"/>
        <end position="221"/>
    </location>
</feature>
<feature type="compositionally biased region" description="Basic and acidic residues" evidence="1">
    <location>
        <begin position="363"/>
        <end position="373"/>
    </location>
</feature>
<dbReference type="VEuPathDB" id="FungiDB:ASPWEDRAFT_34188"/>
<evidence type="ECO:0000259" key="3">
    <source>
        <dbReference type="Pfam" id="PF20684"/>
    </source>
</evidence>
<dbReference type="RefSeq" id="XP_040694398.1">
    <property type="nucleotide sequence ID" value="XM_040833940.1"/>
</dbReference>
<feature type="region of interest" description="Disordered" evidence="1">
    <location>
        <begin position="351"/>
        <end position="386"/>
    </location>
</feature>
<feature type="transmembrane region" description="Helical" evidence="2">
    <location>
        <begin position="122"/>
        <end position="143"/>
    </location>
</feature>
<accession>A0A1L9S0N4</accession>
<dbReference type="AlphaFoldDB" id="A0A1L9S0N4"/>
<keyword evidence="2" id="KW-0472">Membrane</keyword>
<feature type="transmembrane region" description="Helical" evidence="2">
    <location>
        <begin position="46"/>
        <end position="66"/>
    </location>
</feature>
<keyword evidence="2" id="KW-1133">Transmembrane helix</keyword>
<sequence length="386" mass="42918">MPTVTAENLSPVVAIVAWFLLVVSCIGVFGRLGFKYLLARKFDVDDYLICAALILSALQTGCIAIATDNGYGKPLASLDDDHIGPMLKAGYASEILYIACLCCSKLSSVAFGAFLMQRTRSVEWVLTLSIVVWGIIGIFAVAFQCKLPEPWNDLVPSRCFNRIAWWNYFEVTNLLIEVVLIVFPILMILDIQMSTTKKITVIVCFLTRILVIGAIICELYYHNRLLTSKDLTLDSWPVAVCMEIVQCFGILIASVPHLKPFLSSLQSTGLRLYQIPGEENVRAGYVYGKWKMSPSRQTDTSTSGHELSGLHRGINRTVVTAMTSPRAPDWETQSQTSQSHIIRETKTWVVEEQVEGGGPSEIRIPDPESERCSHSSSLIRHSESHP</sequence>
<dbReference type="PANTHER" id="PTHR38794:SF1">
    <property type="entry name" value="INTEGRAL MEMBRANE PROTEIN"/>
    <property type="match status" value="1"/>
</dbReference>
<feature type="transmembrane region" description="Helical" evidence="2">
    <location>
        <begin position="95"/>
        <end position="115"/>
    </location>
</feature>
<proteinExistence type="predicted"/>
<evidence type="ECO:0000256" key="1">
    <source>
        <dbReference type="SAM" id="MobiDB-lite"/>
    </source>
</evidence>
<keyword evidence="2" id="KW-0812">Transmembrane</keyword>
<dbReference type="GeneID" id="63749788"/>
<dbReference type="InterPro" id="IPR049326">
    <property type="entry name" value="Rhodopsin_dom_fungi"/>
</dbReference>
<reference evidence="5" key="1">
    <citation type="journal article" date="2017" name="Genome Biol.">
        <title>Comparative genomics reveals high biological diversity and specific adaptations in the industrially and medically important fungal genus Aspergillus.</title>
        <authorList>
            <person name="de Vries R.P."/>
            <person name="Riley R."/>
            <person name="Wiebenga A."/>
            <person name="Aguilar-Osorio G."/>
            <person name="Amillis S."/>
            <person name="Uchima C.A."/>
            <person name="Anderluh G."/>
            <person name="Asadollahi M."/>
            <person name="Askin M."/>
            <person name="Barry K."/>
            <person name="Battaglia E."/>
            <person name="Bayram O."/>
            <person name="Benocci T."/>
            <person name="Braus-Stromeyer S.A."/>
            <person name="Caldana C."/>
            <person name="Canovas D."/>
            <person name="Cerqueira G.C."/>
            <person name="Chen F."/>
            <person name="Chen W."/>
            <person name="Choi C."/>
            <person name="Clum A."/>
            <person name="Dos Santos R.A."/>
            <person name="Damasio A.R."/>
            <person name="Diallinas G."/>
            <person name="Emri T."/>
            <person name="Fekete E."/>
            <person name="Flipphi M."/>
            <person name="Freyberg S."/>
            <person name="Gallo A."/>
            <person name="Gournas C."/>
            <person name="Habgood R."/>
            <person name="Hainaut M."/>
            <person name="Harispe M.L."/>
            <person name="Henrissat B."/>
            <person name="Hilden K.S."/>
            <person name="Hope R."/>
            <person name="Hossain A."/>
            <person name="Karabika E."/>
            <person name="Karaffa L."/>
            <person name="Karanyi Z."/>
            <person name="Krasevec N."/>
            <person name="Kuo A."/>
            <person name="Kusch H."/>
            <person name="LaButti K."/>
            <person name="Lagendijk E.L."/>
            <person name="Lapidus A."/>
            <person name="Levasseur A."/>
            <person name="Lindquist E."/>
            <person name="Lipzen A."/>
            <person name="Logrieco A.F."/>
            <person name="MacCabe A."/>
            <person name="Maekelae M.R."/>
            <person name="Malavazi I."/>
            <person name="Melin P."/>
            <person name="Meyer V."/>
            <person name="Mielnichuk N."/>
            <person name="Miskei M."/>
            <person name="Molnar A.P."/>
            <person name="Mule G."/>
            <person name="Ngan C.Y."/>
            <person name="Orejas M."/>
            <person name="Orosz E."/>
            <person name="Ouedraogo J.P."/>
            <person name="Overkamp K.M."/>
            <person name="Park H.-S."/>
            <person name="Perrone G."/>
            <person name="Piumi F."/>
            <person name="Punt P.J."/>
            <person name="Ram A.F."/>
            <person name="Ramon A."/>
            <person name="Rauscher S."/>
            <person name="Record E."/>
            <person name="Riano-Pachon D.M."/>
            <person name="Robert V."/>
            <person name="Roehrig J."/>
            <person name="Ruller R."/>
            <person name="Salamov A."/>
            <person name="Salih N.S."/>
            <person name="Samson R.A."/>
            <person name="Sandor E."/>
            <person name="Sanguinetti M."/>
            <person name="Schuetze T."/>
            <person name="Sepcic K."/>
            <person name="Shelest E."/>
            <person name="Sherlock G."/>
            <person name="Sophianopoulou V."/>
            <person name="Squina F.M."/>
            <person name="Sun H."/>
            <person name="Susca A."/>
            <person name="Todd R.B."/>
            <person name="Tsang A."/>
            <person name="Unkles S.E."/>
            <person name="van de Wiele N."/>
            <person name="van Rossen-Uffink D."/>
            <person name="Oliveira J.V."/>
            <person name="Vesth T.C."/>
            <person name="Visser J."/>
            <person name="Yu J.-H."/>
            <person name="Zhou M."/>
            <person name="Andersen M.R."/>
            <person name="Archer D.B."/>
            <person name="Baker S.E."/>
            <person name="Benoit I."/>
            <person name="Brakhage A.A."/>
            <person name="Braus G.H."/>
            <person name="Fischer R."/>
            <person name="Frisvad J.C."/>
            <person name="Goldman G.H."/>
            <person name="Houbraken J."/>
            <person name="Oakley B."/>
            <person name="Pocsi I."/>
            <person name="Scazzocchio C."/>
            <person name="Seiboth B."/>
            <person name="vanKuyk P.A."/>
            <person name="Wortman J."/>
            <person name="Dyer P.S."/>
            <person name="Grigoriev I.V."/>
        </authorList>
    </citation>
    <scope>NUCLEOTIDE SEQUENCE [LARGE SCALE GENOMIC DNA]</scope>
    <source>
        <strain evidence="5">DTO 134E9</strain>
    </source>
</reference>
<feature type="domain" description="Rhodopsin" evidence="3">
    <location>
        <begin position="31"/>
        <end position="263"/>
    </location>
</feature>
<dbReference type="EMBL" id="KV878209">
    <property type="protein sequence ID" value="OJJ40722.1"/>
    <property type="molecule type" value="Genomic_DNA"/>
</dbReference>
<dbReference type="Proteomes" id="UP000184383">
    <property type="component" value="Unassembled WGS sequence"/>
</dbReference>
<organism evidence="4 5">
    <name type="scientific">Aspergillus wentii DTO 134E9</name>
    <dbReference type="NCBI Taxonomy" id="1073089"/>
    <lineage>
        <taxon>Eukaryota</taxon>
        <taxon>Fungi</taxon>
        <taxon>Dikarya</taxon>
        <taxon>Ascomycota</taxon>
        <taxon>Pezizomycotina</taxon>
        <taxon>Eurotiomycetes</taxon>
        <taxon>Eurotiomycetidae</taxon>
        <taxon>Eurotiales</taxon>
        <taxon>Aspergillaceae</taxon>
        <taxon>Aspergillus</taxon>
        <taxon>Aspergillus subgen. Cremei</taxon>
    </lineage>
</organism>
<evidence type="ECO:0000313" key="5">
    <source>
        <dbReference type="Proteomes" id="UP000184383"/>
    </source>
</evidence>
<feature type="transmembrane region" description="Helical" evidence="2">
    <location>
        <begin position="236"/>
        <end position="255"/>
    </location>
</feature>
<name>A0A1L9S0N4_ASPWE</name>
<dbReference type="STRING" id="1073089.A0A1L9S0N4"/>
<keyword evidence="5" id="KW-1185">Reference proteome</keyword>
<feature type="transmembrane region" description="Helical" evidence="2">
    <location>
        <begin position="12"/>
        <end position="34"/>
    </location>
</feature>
<dbReference type="OrthoDB" id="3918601at2759"/>
<gene>
    <name evidence="4" type="ORF">ASPWEDRAFT_34188</name>
</gene>
<dbReference type="Pfam" id="PF20684">
    <property type="entry name" value="Fung_rhodopsin"/>
    <property type="match status" value="1"/>
</dbReference>
<dbReference type="PANTHER" id="PTHR38794">
    <property type="entry name" value="INTEGRAL MEMBRANE PROTEIN"/>
    <property type="match status" value="1"/>
</dbReference>